<reference evidence="4" key="1">
    <citation type="submission" date="2016-07" db="EMBL/GenBank/DDBJ databases">
        <authorList>
            <person name="Florea S."/>
            <person name="Webb J.S."/>
            <person name="Jaromczyk J."/>
            <person name="Schardl C.L."/>
        </authorList>
    </citation>
    <scope>NUCLEOTIDE SEQUENCE [LARGE SCALE GENOMIC DNA]</scope>
    <source>
        <strain evidence="4">IPBSL-7</strain>
    </source>
</reference>
<keyword evidence="2" id="KW-0732">Signal</keyword>
<protein>
    <recommendedName>
        <fullName evidence="5">Secreted protein</fullName>
    </recommendedName>
</protein>
<keyword evidence="4" id="KW-1185">Reference proteome</keyword>
<dbReference type="AlphaFoldDB" id="A0A1C0ARP0"/>
<gene>
    <name evidence="3" type="ORF">BCR15_11440</name>
</gene>
<proteinExistence type="predicted"/>
<feature type="chain" id="PRO_5008643323" description="Secreted protein" evidence="2">
    <location>
        <begin position="33"/>
        <end position="75"/>
    </location>
</feature>
<dbReference type="Proteomes" id="UP000093501">
    <property type="component" value="Unassembled WGS sequence"/>
</dbReference>
<evidence type="ECO:0000256" key="1">
    <source>
        <dbReference type="SAM" id="MobiDB-lite"/>
    </source>
</evidence>
<evidence type="ECO:0000313" key="4">
    <source>
        <dbReference type="Proteomes" id="UP000093501"/>
    </source>
</evidence>
<evidence type="ECO:0008006" key="5">
    <source>
        <dbReference type="Google" id="ProtNLM"/>
    </source>
</evidence>
<sequence>MKETTMISKRKIAALAAAAAAVVAMTATTAGAVEPTGREYADHVRMMAQSDMGLDGAHNPGMHQGLSCMENHHSS</sequence>
<comment type="caution">
    <text evidence="3">The sequence shown here is derived from an EMBL/GenBank/DDBJ whole genome shotgun (WGS) entry which is preliminary data.</text>
</comment>
<feature type="signal peptide" evidence="2">
    <location>
        <begin position="1"/>
        <end position="32"/>
    </location>
</feature>
<feature type="region of interest" description="Disordered" evidence="1">
    <location>
        <begin position="52"/>
        <end position="75"/>
    </location>
</feature>
<organism evidence="3 4">
    <name type="scientific">Tessaracoccus lapidicaptus</name>
    <dbReference type="NCBI Taxonomy" id="1427523"/>
    <lineage>
        <taxon>Bacteria</taxon>
        <taxon>Bacillati</taxon>
        <taxon>Actinomycetota</taxon>
        <taxon>Actinomycetes</taxon>
        <taxon>Propionibacteriales</taxon>
        <taxon>Propionibacteriaceae</taxon>
        <taxon>Tessaracoccus</taxon>
    </lineage>
</organism>
<evidence type="ECO:0000256" key="2">
    <source>
        <dbReference type="SAM" id="SignalP"/>
    </source>
</evidence>
<name>A0A1C0ARP0_9ACTN</name>
<accession>A0A1C0ARP0</accession>
<dbReference type="EMBL" id="MBQD01000002">
    <property type="protein sequence ID" value="OCL37078.1"/>
    <property type="molecule type" value="Genomic_DNA"/>
</dbReference>
<evidence type="ECO:0000313" key="3">
    <source>
        <dbReference type="EMBL" id="OCL37078.1"/>
    </source>
</evidence>